<evidence type="ECO:0000313" key="2">
    <source>
        <dbReference type="EMBL" id="GAA4935153.1"/>
    </source>
</evidence>
<sequence length="194" mass="22626">MKRNFDFLNSIENISEETFSELVKITEFKRIPAGTKIINYEEVPSKIYLLVSGIIRCYLSTESGKEFNKSFYLPSSFLASLTALIKKKPSLFVFETLSDCKIYEIDYSELMKLCKDNPSLKNLHIKILEKVYFNYEKRLVDLISLNASDRYLELKKLIPNIDDMISQYHIASYLGITPVQLSRIRKKNKRNEAI</sequence>
<proteinExistence type="predicted"/>
<dbReference type="SUPFAM" id="SSF51206">
    <property type="entry name" value="cAMP-binding domain-like"/>
    <property type="match status" value="1"/>
</dbReference>
<name>A0ABP9GAB4_9FLAO</name>
<dbReference type="Pfam" id="PF00027">
    <property type="entry name" value="cNMP_binding"/>
    <property type="match status" value="1"/>
</dbReference>
<dbReference type="Proteomes" id="UP001501302">
    <property type="component" value="Unassembled WGS sequence"/>
</dbReference>
<reference evidence="3" key="1">
    <citation type="journal article" date="2019" name="Int. J. Syst. Evol. Microbiol.">
        <title>The Global Catalogue of Microorganisms (GCM) 10K type strain sequencing project: providing services to taxonomists for standard genome sequencing and annotation.</title>
        <authorList>
            <consortium name="The Broad Institute Genomics Platform"/>
            <consortium name="The Broad Institute Genome Sequencing Center for Infectious Disease"/>
            <person name="Wu L."/>
            <person name="Ma J."/>
        </authorList>
    </citation>
    <scope>NUCLEOTIDE SEQUENCE [LARGE SCALE GENOMIC DNA]</scope>
    <source>
        <strain evidence="3">JCM 18285</strain>
    </source>
</reference>
<evidence type="ECO:0000259" key="1">
    <source>
        <dbReference type="PROSITE" id="PS50042"/>
    </source>
</evidence>
<dbReference type="InterPro" id="IPR018490">
    <property type="entry name" value="cNMP-bd_dom_sf"/>
</dbReference>
<gene>
    <name evidence="2" type="ORF">GCM10023314_04360</name>
</gene>
<dbReference type="PROSITE" id="PS50042">
    <property type="entry name" value="CNMP_BINDING_3"/>
    <property type="match status" value="1"/>
</dbReference>
<dbReference type="InterPro" id="IPR000595">
    <property type="entry name" value="cNMP-bd_dom"/>
</dbReference>
<keyword evidence="3" id="KW-1185">Reference proteome</keyword>
<feature type="domain" description="Cyclic nucleotide-binding" evidence="1">
    <location>
        <begin position="10"/>
        <end position="113"/>
    </location>
</feature>
<organism evidence="2 3">
    <name type="scientific">Algibacter agarivorans</name>
    <dbReference type="NCBI Taxonomy" id="1109741"/>
    <lineage>
        <taxon>Bacteria</taxon>
        <taxon>Pseudomonadati</taxon>
        <taxon>Bacteroidota</taxon>
        <taxon>Flavobacteriia</taxon>
        <taxon>Flavobacteriales</taxon>
        <taxon>Flavobacteriaceae</taxon>
        <taxon>Algibacter</taxon>
    </lineage>
</organism>
<comment type="caution">
    <text evidence="2">The sequence shown here is derived from an EMBL/GenBank/DDBJ whole genome shotgun (WGS) entry which is preliminary data.</text>
</comment>
<accession>A0ABP9GAB4</accession>
<dbReference type="SMART" id="SM00100">
    <property type="entry name" value="cNMP"/>
    <property type="match status" value="1"/>
</dbReference>
<evidence type="ECO:0000313" key="3">
    <source>
        <dbReference type="Proteomes" id="UP001501302"/>
    </source>
</evidence>
<protein>
    <submittedName>
        <fullName evidence="2">Crp/Fnr family transcriptional regulator</fullName>
    </submittedName>
</protein>
<dbReference type="CDD" id="cd00038">
    <property type="entry name" value="CAP_ED"/>
    <property type="match status" value="1"/>
</dbReference>
<dbReference type="Gene3D" id="2.60.120.10">
    <property type="entry name" value="Jelly Rolls"/>
    <property type="match status" value="1"/>
</dbReference>
<dbReference type="RefSeq" id="WP_345189921.1">
    <property type="nucleotide sequence ID" value="NZ_BAABJJ010000007.1"/>
</dbReference>
<dbReference type="InterPro" id="IPR014710">
    <property type="entry name" value="RmlC-like_jellyroll"/>
</dbReference>
<dbReference type="EMBL" id="BAABJJ010000007">
    <property type="protein sequence ID" value="GAA4935153.1"/>
    <property type="molecule type" value="Genomic_DNA"/>
</dbReference>